<dbReference type="InterPro" id="IPR004378">
    <property type="entry name" value="F420H2_quin_Rdtase"/>
</dbReference>
<protein>
    <submittedName>
        <fullName evidence="3">Nitroreductase family deazaflavin-dependent oxidoreductase</fullName>
    </submittedName>
</protein>
<dbReference type="GO" id="GO:0070967">
    <property type="term" value="F:coenzyme F420 binding"/>
    <property type="evidence" value="ECO:0007669"/>
    <property type="project" value="TreeGrafter"/>
</dbReference>
<dbReference type="GO" id="GO:0016491">
    <property type="term" value="F:oxidoreductase activity"/>
    <property type="evidence" value="ECO:0007669"/>
    <property type="project" value="InterPro"/>
</dbReference>
<dbReference type="Gene3D" id="2.30.110.10">
    <property type="entry name" value="Electron Transport, Fmn-binding Protein, Chain A"/>
    <property type="match status" value="1"/>
</dbReference>
<accession>A0AAU2JV76</accession>
<reference evidence="3" key="1">
    <citation type="submission" date="2022-10" db="EMBL/GenBank/DDBJ databases">
        <title>The complete genomes of actinobacterial strains from the NBC collection.</title>
        <authorList>
            <person name="Joergensen T.S."/>
            <person name="Alvarez Arevalo M."/>
            <person name="Sterndorff E.B."/>
            <person name="Faurdal D."/>
            <person name="Vuksanovic O."/>
            <person name="Mourched A.-S."/>
            <person name="Charusanti P."/>
            <person name="Shaw S."/>
            <person name="Blin K."/>
            <person name="Weber T."/>
        </authorList>
    </citation>
    <scope>NUCLEOTIDE SEQUENCE</scope>
    <source>
        <strain evidence="3">NBC_00049</strain>
    </source>
</reference>
<name>A0AAU2JV76_9ACTN</name>
<dbReference type="NCBIfam" id="TIGR00026">
    <property type="entry name" value="hi_GC_TIGR00026"/>
    <property type="match status" value="1"/>
</dbReference>
<evidence type="ECO:0000313" key="3">
    <source>
        <dbReference type="EMBL" id="WTU75383.1"/>
    </source>
</evidence>
<comment type="catalytic activity">
    <reaction evidence="2">
        <text>oxidized coenzyme F420-(gamma-L-Glu)(n) + a quinol + H(+) = reduced coenzyme F420-(gamma-L-Glu)(n) + a quinone</text>
        <dbReference type="Rhea" id="RHEA:39663"/>
        <dbReference type="Rhea" id="RHEA-COMP:12939"/>
        <dbReference type="Rhea" id="RHEA-COMP:14378"/>
        <dbReference type="ChEBI" id="CHEBI:15378"/>
        <dbReference type="ChEBI" id="CHEBI:24646"/>
        <dbReference type="ChEBI" id="CHEBI:132124"/>
        <dbReference type="ChEBI" id="CHEBI:133980"/>
        <dbReference type="ChEBI" id="CHEBI:139511"/>
    </reaction>
</comment>
<proteinExistence type="inferred from homology"/>
<sequence>MTAHGASPGTAAGTVTDSANPWVAEHIRRFEETAGRPRPGVRDLLLTTRGRRSGILRRTALAYVRDGDAYVLTASNAGADRHPAWYLNLTADPAVTLQVGADTFAASARRATPAEADRLWPVVVAAMPSYAAYRGATEREIPLVLVTRTG</sequence>
<dbReference type="GO" id="GO:0005886">
    <property type="term" value="C:plasma membrane"/>
    <property type="evidence" value="ECO:0007669"/>
    <property type="project" value="TreeGrafter"/>
</dbReference>
<gene>
    <name evidence="3" type="ORF">OG327_19795</name>
</gene>
<dbReference type="Pfam" id="PF04075">
    <property type="entry name" value="F420H2_quin_red"/>
    <property type="match status" value="1"/>
</dbReference>
<dbReference type="AlphaFoldDB" id="A0AAU2JV76"/>
<dbReference type="EMBL" id="CP108264">
    <property type="protein sequence ID" value="WTU75383.1"/>
    <property type="molecule type" value="Genomic_DNA"/>
</dbReference>
<dbReference type="PANTHER" id="PTHR39428">
    <property type="entry name" value="F420H(2)-DEPENDENT QUINONE REDUCTASE RV1261C"/>
    <property type="match status" value="1"/>
</dbReference>
<comment type="similarity">
    <text evidence="1">Belongs to the F420H(2)-dependent quinone reductase family.</text>
</comment>
<organism evidence="3">
    <name type="scientific">Streptomyces sp. NBC_00049</name>
    <dbReference type="NCBI Taxonomy" id="2903617"/>
    <lineage>
        <taxon>Bacteria</taxon>
        <taxon>Bacillati</taxon>
        <taxon>Actinomycetota</taxon>
        <taxon>Actinomycetes</taxon>
        <taxon>Kitasatosporales</taxon>
        <taxon>Streptomycetaceae</taxon>
        <taxon>Streptomyces</taxon>
    </lineage>
</organism>
<evidence type="ECO:0000256" key="2">
    <source>
        <dbReference type="ARBA" id="ARBA00049106"/>
    </source>
</evidence>
<evidence type="ECO:0000256" key="1">
    <source>
        <dbReference type="ARBA" id="ARBA00008710"/>
    </source>
</evidence>
<dbReference type="PANTHER" id="PTHR39428:SF1">
    <property type="entry name" value="F420H(2)-DEPENDENT QUINONE REDUCTASE RV1261C"/>
    <property type="match status" value="1"/>
</dbReference>
<dbReference type="InterPro" id="IPR012349">
    <property type="entry name" value="Split_barrel_FMN-bd"/>
</dbReference>